<accession>A0A917J0E7</accession>
<gene>
    <name evidence="3" type="ORF">GCM10011379_38660</name>
</gene>
<dbReference type="PROSITE" id="PS50011">
    <property type="entry name" value="PROTEIN_KINASE_DOM"/>
    <property type="match status" value="1"/>
</dbReference>
<evidence type="ECO:0000313" key="3">
    <source>
        <dbReference type="EMBL" id="GGH75262.1"/>
    </source>
</evidence>
<proteinExistence type="predicted"/>
<evidence type="ECO:0000313" key="4">
    <source>
        <dbReference type="Proteomes" id="UP000627292"/>
    </source>
</evidence>
<keyword evidence="1" id="KW-1133">Transmembrane helix</keyword>
<dbReference type="GO" id="GO:0005524">
    <property type="term" value="F:ATP binding"/>
    <property type="evidence" value="ECO:0007669"/>
    <property type="project" value="InterPro"/>
</dbReference>
<comment type="caution">
    <text evidence="3">The sequence shown here is derived from an EMBL/GenBank/DDBJ whole genome shotgun (WGS) entry which is preliminary data.</text>
</comment>
<protein>
    <recommendedName>
        <fullName evidence="2">Protein kinase domain-containing protein</fullName>
    </recommendedName>
</protein>
<dbReference type="SUPFAM" id="SSF56112">
    <property type="entry name" value="Protein kinase-like (PK-like)"/>
    <property type="match status" value="1"/>
</dbReference>
<keyword evidence="1" id="KW-0472">Membrane</keyword>
<dbReference type="PANTHER" id="PTHR44329">
    <property type="entry name" value="SERINE/THREONINE-PROTEIN KINASE TNNI3K-RELATED"/>
    <property type="match status" value="1"/>
</dbReference>
<dbReference type="InterPro" id="IPR011009">
    <property type="entry name" value="Kinase-like_dom_sf"/>
</dbReference>
<name>A0A917J0E7_9BACT</name>
<keyword evidence="1" id="KW-0812">Transmembrane</keyword>
<feature type="transmembrane region" description="Helical" evidence="1">
    <location>
        <begin position="393"/>
        <end position="410"/>
    </location>
</feature>
<organism evidence="3 4">
    <name type="scientific">Filimonas zeae</name>
    <dbReference type="NCBI Taxonomy" id="1737353"/>
    <lineage>
        <taxon>Bacteria</taxon>
        <taxon>Pseudomonadati</taxon>
        <taxon>Bacteroidota</taxon>
        <taxon>Chitinophagia</taxon>
        <taxon>Chitinophagales</taxon>
        <taxon>Chitinophagaceae</taxon>
        <taxon>Filimonas</taxon>
    </lineage>
</organism>
<reference evidence="3" key="2">
    <citation type="submission" date="2020-09" db="EMBL/GenBank/DDBJ databases">
        <authorList>
            <person name="Sun Q."/>
            <person name="Zhou Y."/>
        </authorList>
    </citation>
    <scope>NUCLEOTIDE SEQUENCE</scope>
    <source>
        <strain evidence="3">CGMCC 1.15290</strain>
    </source>
</reference>
<dbReference type="AlphaFoldDB" id="A0A917J0E7"/>
<reference evidence="3" key="1">
    <citation type="journal article" date="2014" name="Int. J. Syst. Evol. Microbiol.">
        <title>Complete genome sequence of Corynebacterium casei LMG S-19264T (=DSM 44701T), isolated from a smear-ripened cheese.</title>
        <authorList>
            <consortium name="US DOE Joint Genome Institute (JGI-PGF)"/>
            <person name="Walter F."/>
            <person name="Albersmeier A."/>
            <person name="Kalinowski J."/>
            <person name="Ruckert C."/>
        </authorList>
    </citation>
    <scope>NUCLEOTIDE SEQUENCE</scope>
    <source>
        <strain evidence="3">CGMCC 1.15290</strain>
    </source>
</reference>
<dbReference type="EMBL" id="BMIB01000004">
    <property type="protein sequence ID" value="GGH75262.1"/>
    <property type="molecule type" value="Genomic_DNA"/>
</dbReference>
<evidence type="ECO:0000259" key="2">
    <source>
        <dbReference type="PROSITE" id="PS50011"/>
    </source>
</evidence>
<keyword evidence="4" id="KW-1185">Reference proteome</keyword>
<dbReference type="GO" id="GO:0004674">
    <property type="term" value="F:protein serine/threonine kinase activity"/>
    <property type="evidence" value="ECO:0007669"/>
    <property type="project" value="TreeGrafter"/>
</dbReference>
<feature type="domain" description="Protein kinase" evidence="2">
    <location>
        <begin position="1"/>
        <end position="276"/>
    </location>
</feature>
<sequence length="627" mass="71784">MGKGGEGQVFDVNENPALLAKLYNEAPDSQRVNKLLYMASVQKPAIHQFAAWPTDVLLQNNQVAGFVMKKLTGYVPLHMLFSPMDRKKLFPDKGYNFLVHVARNLATAFYKLHQEGIVIGDVNEGNVLVNAQGMVAFIDCDSFQIQNGNQYYYCEVGVPRYTAPELLQQQTFENVIRTPNTDTFSLAILLFQLLFLGRHPFAGVNLSKEDLDEEKAIRQHQFAYSLRNTHKKLQPALNSFDITNLSTFVIQLFHQAFEQNANRPLPAEWVQQLDAMGKDMVSCPKSKLHTYPATAPQCPWCYFKEQQGILFFLDGTTQVSVPLMADIQQFVNGFKPEKLVLNQLSTSYTIPQHIHPLIEKQWHSYRKWHLYSLLAALFTTPLLALFYTINITALIWAATLALLYYVSPWRRRLKAELEKRNADFRTETVRLSGLVKSHNEPAELKQYQKTATQLEGAIETFKQLPLQFQERKKELEEQLYNKQLLFFLCAFDINSHTIPGIGTAKKQLLYNNGVRNAADISQLYSIKIAGIGPKNLQLLFDWQRQMSVNFTYRPNYDLIGKETAKAADAIQKEKVQLETDIKKHYQALQAAKLNVIARQQALEAQYNKLVLQVMQADVNYTAFKELI</sequence>
<dbReference type="Pfam" id="PF00069">
    <property type="entry name" value="Pkinase"/>
    <property type="match status" value="1"/>
</dbReference>
<evidence type="ECO:0000256" key="1">
    <source>
        <dbReference type="SAM" id="Phobius"/>
    </source>
</evidence>
<dbReference type="InterPro" id="IPR000719">
    <property type="entry name" value="Prot_kinase_dom"/>
</dbReference>
<dbReference type="Proteomes" id="UP000627292">
    <property type="component" value="Unassembled WGS sequence"/>
</dbReference>
<dbReference type="Gene3D" id="1.10.510.10">
    <property type="entry name" value="Transferase(Phosphotransferase) domain 1"/>
    <property type="match status" value="1"/>
</dbReference>
<dbReference type="InterPro" id="IPR051681">
    <property type="entry name" value="Ser/Thr_Kinases-Pseudokinases"/>
</dbReference>